<sequence>MKEIAYEGPPLEEAPDAATKKPVRSKGSALAPTLRTFQSDAVGEAAKTTKLGLLMAERAHKEELGLPRISEESEPHLGRLILLLLLVLAFAVGVGLYVLIGASFHIPLVSDTESAAGDNILLEDGASIAIGNSSREQVPKSIAGLFANSSLARGEVRIMQFYSSDAAGGNVQAATTSALLRTLGGKTPPETLLHSLDPVFVYGMHSGKGPVGFFTFRSRSYAETFAGMLAWEPLMGDALIPALNPKMKKSDIAALAGRAFKDERVAETPARVLSDPDGVPAIAYAFPDREMLIIAGDRETLVMLIEQFRNGIK</sequence>
<reference evidence="3 4" key="1">
    <citation type="journal article" date="2016" name="Nat. Commun.">
        <title>Thousands of microbial genomes shed light on interconnected biogeochemical processes in an aquifer system.</title>
        <authorList>
            <person name="Anantharaman K."/>
            <person name="Brown C.T."/>
            <person name="Hug L.A."/>
            <person name="Sharon I."/>
            <person name="Castelle C.J."/>
            <person name="Probst A.J."/>
            <person name="Thomas B.C."/>
            <person name="Singh A."/>
            <person name="Wilkins M.J."/>
            <person name="Karaoz U."/>
            <person name="Brodie E.L."/>
            <person name="Williams K.H."/>
            <person name="Hubbard S.S."/>
            <person name="Banfield J.F."/>
        </authorList>
    </citation>
    <scope>NUCLEOTIDE SEQUENCE [LARGE SCALE GENOMIC DNA]</scope>
</reference>
<organism evidence="3 4">
    <name type="scientific">Candidatus Lloydbacteria bacterium RIFCSPLOWO2_01_FULL_50_20</name>
    <dbReference type="NCBI Taxonomy" id="1798665"/>
    <lineage>
        <taxon>Bacteria</taxon>
        <taxon>Candidatus Lloydiibacteriota</taxon>
    </lineage>
</organism>
<accession>A0A1G2DJS0</accession>
<dbReference type="STRING" id="1798665.A2942_02345"/>
<evidence type="ECO:0000256" key="1">
    <source>
        <dbReference type="SAM" id="MobiDB-lite"/>
    </source>
</evidence>
<gene>
    <name evidence="3" type="ORF">A2942_02345</name>
</gene>
<feature type="region of interest" description="Disordered" evidence="1">
    <location>
        <begin position="1"/>
        <end position="27"/>
    </location>
</feature>
<name>A0A1G2DJS0_9BACT</name>
<proteinExistence type="predicted"/>
<dbReference type="EMBL" id="MHLP01000001">
    <property type="protein sequence ID" value="OGZ13904.1"/>
    <property type="molecule type" value="Genomic_DNA"/>
</dbReference>
<feature type="transmembrane region" description="Helical" evidence="2">
    <location>
        <begin position="80"/>
        <end position="100"/>
    </location>
</feature>
<protein>
    <submittedName>
        <fullName evidence="3">Uncharacterized protein</fullName>
    </submittedName>
</protein>
<dbReference type="AlphaFoldDB" id="A0A1G2DJS0"/>
<keyword evidence="2" id="KW-1133">Transmembrane helix</keyword>
<evidence type="ECO:0000256" key="2">
    <source>
        <dbReference type="SAM" id="Phobius"/>
    </source>
</evidence>
<keyword evidence="2" id="KW-0812">Transmembrane</keyword>
<keyword evidence="2" id="KW-0472">Membrane</keyword>
<evidence type="ECO:0000313" key="3">
    <source>
        <dbReference type="EMBL" id="OGZ13904.1"/>
    </source>
</evidence>
<dbReference type="Proteomes" id="UP000178534">
    <property type="component" value="Unassembled WGS sequence"/>
</dbReference>
<evidence type="ECO:0000313" key="4">
    <source>
        <dbReference type="Proteomes" id="UP000178534"/>
    </source>
</evidence>
<comment type="caution">
    <text evidence="3">The sequence shown here is derived from an EMBL/GenBank/DDBJ whole genome shotgun (WGS) entry which is preliminary data.</text>
</comment>